<accession>A0A1Y4IRZ7</accession>
<sequence>MRSPLLYYCDPRRHTSKAGGDFSFFTVSDIRRIPFPKGGLASRLPSGKPFFSFHRPFRHDKN</sequence>
<protein>
    <submittedName>
        <fullName evidence="1">Uncharacterized protein</fullName>
    </submittedName>
</protein>
<dbReference type="AlphaFoldDB" id="A0A1Y4IRZ7"/>
<evidence type="ECO:0000313" key="1">
    <source>
        <dbReference type="EMBL" id="OUP19632.1"/>
    </source>
</evidence>
<name>A0A1Y4IRZ7_PARDI</name>
<organism evidence="1 2">
    <name type="scientific">Parabacteroides distasonis</name>
    <dbReference type="NCBI Taxonomy" id="823"/>
    <lineage>
        <taxon>Bacteria</taxon>
        <taxon>Pseudomonadati</taxon>
        <taxon>Bacteroidota</taxon>
        <taxon>Bacteroidia</taxon>
        <taxon>Bacteroidales</taxon>
        <taxon>Tannerellaceae</taxon>
        <taxon>Parabacteroides</taxon>
    </lineage>
</organism>
<gene>
    <name evidence="1" type="ORF">B5F32_08935</name>
</gene>
<proteinExistence type="predicted"/>
<evidence type="ECO:0000313" key="2">
    <source>
        <dbReference type="Proteomes" id="UP000195950"/>
    </source>
</evidence>
<dbReference type="Proteomes" id="UP000195950">
    <property type="component" value="Unassembled WGS sequence"/>
</dbReference>
<reference evidence="2" key="1">
    <citation type="submission" date="2017-04" db="EMBL/GenBank/DDBJ databases">
        <title>Function of individual gut microbiota members based on whole genome sequencing of pure cultures obtained from chicken caecum.</title>
        <authorList>
            <person name="Medvecky M."/>
            <person name="Cejkova D."/>
            <person name="Polansky O."/>
            <person name="Karasova D."/>
            <person name="Kubasova T."/>
            <person name="Cizek A."/>
            <person name="Rychlik I."/>
        </authorList>
    </citation>
    <scope>NUCLEOTIDE SEQUENCE [LARGE SCALE GENOMIC DNA]</scope>
    <source>
        <strain evidence="2">An199</strain>
    </source>
</reference>
<dbReference type="EMBL" id="NFJX01000006">
    <property type="protein sequence ID" value="OUP19632.1"/>
    <property type="molecule type" value="Genomic_DNA"/>
</dbReference>
<comment type="caution">
    <text evidence="1">The sequence shown here is derived from an EMBL/GenBank/DDBJ whole genome shotgun (WGS) entry which is preliminary data.</text>
</comment>